<dbReference type="Proteomes" id="UP001143981">
    <property type="component" value="Unassembled WGS sequence"/>
</dbReference>
<dbReference type="FunFam" id="1.10.150.240:FF:000001">
    <property type="entry name" value="Haloacid dehalogenase-like hydrolase domain"/>
    <property type="match status" value="1"/>
</dbReference>
<evidence type="ECO:0000313" key="6">
    <source>
        <dbReference type="Proteomes" id="UP001143981"/>
    </source>
</evidence>
<dbReference type="SFLD" id="SFLDG01129">
    <property type="entry name" value="C1.5:_HAD__Beta-PGM__Phosphata"/>
    <property type="match status" value="1"/>
</dbReference>
<dbReference type="AlphaFoldDB" id="A0A9W7Y8N3"/>
<gene>
    <name evidence="5" type="ORF">LPJ61_002257</name>
</gene>
<proteinExistence type="predicted"/>
<dbReference type="SUPFAM" id="SSF56784">
    <property type="entry name" value="HAD-like"/>
    <property type="match status" value="1"/>
</dbReference>
<evidence type="ECO:0000256" key="2">
    <source>
        <dbReference type="ARBA" id="ARBA00022723"/>
    </source>
</evidence>
<dbReference type="OrthoDB" id="40579at2759"/>
<dbReference type="FunFam" id="3.40.50.1000:FF:000055">
    <property type="entry name" value="Haloacid dehalogenase-like hydrolase family protein"/>
    <property type="match status" value="1"/>
</dbReference>
<dbReference type="InterPro" id="IPR023214">
    <property type="entry name" value="HAD_sf"/>
</dbReference>
<dbReference type="Gene3D" id="3.40.50.1000">
    <property type="entry name" value="HAD superfamily/HAD-like"/>
    <property type="match status" value="1"/>
</dbReference>
<dbReference type="InterPro" id="IPR006439">
    <property type="entry name" value="HAD-SF_hydro_IA"/>
</dbReference>
<dbReference type="SFLD" id="SFLDS00003">
    <property type="entry name" value="Haloacid_Dehalogenase"/>
    <property type="match status" value="1"/>
</dbReference>
<comment type="caution">
    <text evidence="5">The sequence shown here is derived from an EMBL/GenBank/DDBJ whole genome shotgun (WGS) entry which is preliminary data.</text>
</comment>
<dbReference type="InterPro" id="IPR023198">
    <property type="entry name" value="PGP-like_dom2"/>
</dbReference>
<dbReference type="EMBL" id="JANBOI010000268">
    <property type="protein sequence ID" value="KAJ1732003.1"/>
    <property type="molecule type" value="Genomic_DNA"/>
</dbReference>
<dbReference type="Gene3D" id="1.10.150.240">
    <property type="entry name" value="Putative phosphatase, domain 2"/>
    <property type="match status" value="1"/>
</dbReference>
<sequence>MVVPPVKACLFDMDGLLLDTETIYSAVTNKILEPFNKVFPIETKAKMMGRDVRTATEILLADLQLPLTFEEYDSQAAALKEVYFRETEMMPGAARLIKHLASHGVPIALATSSNKDMFLLKTENHRAAFDLFGTNVTCGDDPDVRHSKPAPDIFLTAMRRLDSALQAGDCLVFEDAANGVEAASTACMRSVWVQDLRFVPDAHGPPAAHGATERVSTLLDFDPAKYGLPPFAE</sequence>
<dbReference type="NCBIfam" id="TIGR01509">
    <property type="entry name" value="HAD-SF-IA-v3"/>
    <property type="match status" value="1"/>
</dbReference>
<dbReference type="InterPro" id="IPR036412">
    <property type="entry name" value="HAD-like_sf"/>
</dbReference>
<accession>A0A9W7Y8N3</accession>
<dbReference type="GO" id="GO:0046872">
    <property type="term" value="F:metal ion binding"/>
    <property type="evidence" value="ECO:0007669"/>
    <property type="project" value="UniProtKB-KW"/>
</dbReference>
<dbReference type="Pfam" id="PF00702">
    <property type="entry name" value="Hydrolase"/>
    <property type="match status" value="1"/>
</dbReference>
<keyword evidence="6" id="KW-1185">Reference proteome</keyword>
<dbReference type="PANTHER" id="PTHR18901">
    <property type="entry name" value="2-DEOXYGLUCOSE-6-PHOSPHATE PHOSPHATASE 2"/>
    <property type="match status" value="1"/>
</dbReference>
<evidence type="ECO:0000256" key="3">
    <source>
        <dbReference type="ARBA" id="ARBA00022801"/>
    </source>
</evidence>
<evidence type="ECO:0000256" key="4">
    <source>
        <dbReference type="ARBA" id="ARBA00022842"/>
    </source>
</evidence>
<name>A0A9W7Y8N3_9FUNG</name>
<evidence type="ECO:0000313" key="5">
    <source>
        <dbReference type="EMBL" id="KAJ1732003.1"/>
    </source>
</evidence>
<comment type="cofactor">
    <cofactor evidence="1">
        <name>Mg(2+)</name>
        <dbReference type="ChEBI" id="CHEBI:18420"/>
    </cofactor>
</comment>
<keyword evidence="3" id="KW-0378">Hydrolase</keyword>
<dbReference type="GO" id="GO:0016791">
    <property type="term" value="F:phosphatase activity"/>
    <property type="evidence" value="ECO:0007669"/>
    <property type="project" value="TreeGrafter"/>
</dbReference>
<evidence type="ECO:0000256" key="1">
    <source>
        <dbReference type="ARBA" id="ARBA00001946"/>
    </source>
</evidence>
<organism evidence="5 6">
    <name type="scientific">Coemansia biformis</name>
    <dbReference type="NCBI Taxonomy" id="1286918"/>
    <lineage>
        <taxon>Eukaryota</taxon>
        <taxon>Fungi</taxon>
        <taxon>Fungi incertae sedis</taxon>
        <taxon>Zoopagomycota</taxon>
        <taxon>Kickxellomycotina</taxon>
        <taxon>Kickxellomycetes</taxon>
        <taxon>Kickxellales</taxon>
        <taxon>Kickxellaceae</taxon>
        <taxon>Coemansia</taxon>
    </lineage>
</organism>
<keyword evidence="2" id="KW-0479">Metal-binding</keyword>
<dbReference type="PANTHER" id="PTHR18901:SF38">
    <property type="entry name" value="PSEUDOURIDINE-5'-PHOSPHATASE"/>
    <property type="match status" value="1"/>
</dbReference>
<evidence type="ECO:0008006" key="7">
    <source>
        <dbReference type="Google" id="ProtNLM"/>
    </source>
</evidence>
<keyword evidence="4" id="KW-0460">Magnesium</keyword>
<protein>
    <recommendedName>
        <fullName evidence="7">HAD-like protein</fullName>
    </recommendedName>
</protein>
<reference evidence="5" key="1">
    <citation type="submission" date="2022-07" db="EMBL/GenBank/DDBJ databases">
        <title>Phylogenomic reconstructions and comparative analyses of Kickxellomycotina fungi.</title>
        <authorList>
            <person name="Reynolds N.K."/>
            <person name="Stajich J.E."/>
            <person name="Barry K."/>
            <person name="Grigoriev I.V."/>
            <person name="Crous P."/>
            <person name="Smith M.E."/>
        </authorList>
    </citation>
    <scope>NUCLEOTIDE SEQUENCE</scope>
    <source>
        <strain evidence="5">BCRC 34381</strain>
    </source>
</reference>